<dbReference type="SMART" id="SM00382">
    <property type="entry name" value="AAA"/>
    <property type="match status" value="1"/>
</dbReference>
<reference evidence="6 7" key="1">
    <citation type="submission" date="2019-10" db="EMBL/GenBank/DDBJ databases">
        <title>Comparative genomics of sulfur disproportionating microorganisms.</title>
        <authorList>
            <person name="Ward L.M."/>
            <person name="Bertran E."/>
            <person name="Johnston D."/>
        </authorList>
    </citation>
    <scope>NUCLEOTIDE SEQUENCE [LARGE SCALE GENOMIC DNA]</scope>
    <source>
        <strain evidence="6 7">DSM 14055</strain>
    </source>
</reference>
<dbReference type="InterPro" id="IPR009057">
    <property type="entry name" value="Homeodomain-like_sf"/>
</dbReference>
<proteinExistence type="predicted"/>
<dbReference type="GO" id="GO:0005524">
    <property type="term" value="F:ATP binding"/>
    <property type="evidence" value="ECO:0007669"/>
    <property type="project" value="UniProtKB-KW"/>
</dbReference>
<dbReference type="PROSITE" id="PS50045">
    <property type="entry name" value="SIGMA54_INTERACT_4"/>
    <property type="match status" value="1"/>
</dbReference>
<evidence type="ECO:0000256" key="4">
    <source>
        <dbReference type="ARBA" id="ARBA00023163"/>
    </source>
</evidence>
<evidence type="ECO:0000313" key="6">
    <source>
        <dbReference type="EMBL" id="MQL50781.1"/>
    </source>
</evidence>
<dbReference type="Gene3D" id="1.10.8.60">
    <property type="match status" value="1"/>
</dbReference>
<dbReference type="PANTHER" id="PTHR32071">
    <property type="entry name" value="TRANSCRIPTIONAL REGULATORY PROTEIN"/>
    <property type="match status" value="1"/>
</dbReference>
<keyword evidence="4" id="KW-0804">Transcription</keyword>
<gene>
    <name evidence="6" type="ORF">GFC01_00495</name>
</gene>
<evidence type="ECO:0000256" key="3">
    <source>
        <dbReference type="ARBA" id="ARBA00023015"/>
    </source>
</evidence>
<dbReference type="InterPro" id="IPR027417">
    <property type="entry name" value="P-loop_NTPase"/>
</dbReference>
<name>A0A6N7ILF7_9FIRM</name>
<sequence>MEKPIGVIEEIDGRPQKTATSGKKALLEPPAGAGWEPLAKKMGFQVGKSPAMRRLVETAYKIAKKNINVLIQGETGTGKEILARFIHAASHRSRQVFVPLNCGALPKGVMETELFGHERGAFTGAVKMRRGLFEMAHRGTIFLDEIGEASPAIQVKLLRVLETGEFLRVGGEKPVKIDVRVIAATNVDLRLALRNGTFREDLFYRLEGVRLEIPPLRERVEDIPVLAEFFARKINPALLISPEAMRLLCNYSWPGNIRELSNIIQNAVALCEGNIILPEHLGARIVSGDPAGRKTWGRSCSGKTAEDTGCTGGTGDGCPGTAPPGKVFHAFLDFPNQIALEGMSCEKLADLLIHVRRQEKKILHVMRARGSDLAPLLSLEEAEIHAITEALDYHQGVIIKAARSLGIGRNTLARKIKKYNIKVEGLD</sequence>
<dbReference type="Pfam" id="PF25601">
    <property type="entry name" value="AAA_lid_14"/>
    <property type="match status" value="1"/>
</dbReference>
<dbReference type="Proteomes" id="UP000441717">
    <property type="component" value="Unassembled WGS sequence"/>
</dbReference>
<accession>A0A6N7ILF7</accession>
<dbReference type="CDD" id="cd00009">
    <property type="entry name" value="AAA"/>
    <property type="match status" value="1"/>
</dbReference>
<dbReference type="InterPro" id="IPR003593">
    <property type="entry name" value="AAA+_ATPase"/>
</dbReference>
<dbReference type="FunFam" id="3.40.50.300:FF:000006">
    <property type="entry name" value="DNA-binding transcriptional regulator NtrC"/>
    <property type="match status" value="1"/>
</dbReference>
<dbReference type="Pfam" id="PF00158">
    <property type="entry name" value="Sigma54_activat"/>
    <property type="match status" value="1"/>
</dbReference>
<dbReference type="PROSITE" id="PS00688">
    <property type="entry name" value="SIGMA54_INTERACT_3"/>
    <property type="match status" value="1"/>
</dbReference>
<dbReference type="Gene3D" id="3.40.50.300">
    <property type="entry name" value="P-loop containing nucleotide triphosphate hydrolases"/>
    <property type="match status" value="1"/>
</dbReference>
<dbReference type="InterPro" id="IPR002197">
    <property type="entry name" value="HTH_Fis"/>
</dbReference>
<dbReference type="InterPro" id="IPR025944">
    <property type="entry name" value="Sigma_54_int_dom_CS"/>
</dbReference>
<dbReference type="SUPFAM" id="SSF52540">
    <property type="entry name" value="P-loop containing nucleoside triphosphate hydrolases"/>
    <property type="match status" value="1"/>
</dbReference>
<dbReference type="GO" id="GO:0043565">
    <property type="term" value="F:sequence-specific DNA binding"/>
    <property type="evidence" value="ECO:0007669"/>
    <property type="project" value="InterPro"/>
</dbReference>
<organism evidence="6 7">
    <name type="scientific">Desulfofundulus thermobenzoicus</name>
    <dbReference type="NCBI Taxonomy" id="29376"/>
    <lineage>
        <taxon>Bacteria</taxon>
        <taxon>Bacillati</taxon>
        <taxon>Bacillota</taxon>
        <taxon>Clostridia</taxon>
        <taxon>Eubacteriales</taxon>
        <taxon>Peptococcaceae</taxon>
        <taxon>Desulfofundulus</taxon>
    </lineage>
</organism>
<dbReference type="SUPFAM" id="SSF46689">
    <property type="entry name" value="Homeodomain-like"/>
    <property type="match status" value="1"/>
</dbReference>
<keyword evidence="2" id="KW-0067">ATP-binding</keyword>
<dbReference type="Gene3D" id="1.10.10.60">
    <property type="entry name" value="Homeodomain-like"/>
    <property type="match status" value="1"/>
</dbReference>
<dbReference type="InterPro" id="IPR058031">
    <property type="entry name" value="AAA_lid_NorR"/>
</dbReference>
<dbReference type="Pfam" id="PF02954">
    <property type="entry name" value="HTH_8"/>
    <property type="match status" value="1"/>
</dbReference>
<comment type="caution">
    <text evidence="6">The sequence shown here is derived from an EMBL/GenBank/DDBJ whole genome shotgun (WGS) entry which is preliminary data.</text>
</comment>
<feature type="domain" description="Sigma-54 factor interaction" evidence="5">
    <location>
        <begin position="45"/>
        <end position="269"/>
    </location>
</feature>
<protein>
    <submittedName>
        <fullName evidence="6">AAA domain-containing protein</fullName>
    </submittedName>
</protein>
<dbReference type="EMBL" id="WHYR01000001">
    <property type="protein sequence ID" value="MQL50781.1"/>
    <property type="molecule type" value="Genomic_DNA"/>
</dbReference>
<dbReference type="GO" id="GO:0006355">
    <property type="term" value="P:regulation of DNA-templated transcription"/>
    <property type="evidence" value="ECO:0007669"/>
    <property type="project" value="InterPro"/>
</dbReference>
<dbReference type="OrthoDB" id="9803970at2"/>
<evidence type="ECO:0000256" key="1">
    <source>
        <dbReference type="ARBA" id="ARBA00022741"/>
    </source>
</evidence>
<dbReference type="InterPro" id="IPR025662">
    <property type="entry name" value="Sigma_54_int_dom_ATP-bd_1"/>
</dbReference>
<keyword evidence="3" id="KW-0805">Transcription regulation</keyword>
<dbReference type="PRINTS" id="PR01590">
    <property type="entry name" value="HTHFIS"/>
</dbReference>
<dbReference type="PROSITE" id="PS00675">
    <property type="entry name" value="SIGMA54_INTERACT_1"/>
    <property type="match status" value="1"/>
</dbReference>
<evidence type="ECO:0000313" key="7">
    <source>
        <dbReference type="Proteomes" id="UP000441717"/>
    </source>
</evidence>
<evidence type="ECO:0000256" key="2">
    <source>
        <dbReference type="ARBA" id="ARBA00022840"/>
    </source>
</evidence>
<keyword evidence="1" id="KW-0547">Nucleotide-binding</keyword>
<keyword evidence="7" id="KW-1185">Reference proteome</keyword>
<evidence type="ECO:0000259" key="5">
    <source>
        <dbReference type="PROSITE" id="PS50045"/>
    </source>
</evidence>
<dbReference type="AlphaFoldDB" id="A0A6N7ILF7"/>
<dbReference type="InterPro" id="IPR002078">
    <property type="entry name" value="Sigma_54_int"/>
</dbReference>